<feature type="transmembrane region" description="Helical" evidence="1">
    <location>
        <begin position="120"/>
        <end position="138"/>
    </location>
</feature>
<organism evidence="2 3">
    <name type="scientific">Microbacterium deminutum</name>
    <dbReference type="NCBI Taxonomy" id="344164"/>
    <lineage>
        <taxon>Bacteria</taxon>
        <taxon>Bacillati</taxon>
        <taxon>Actinomycetota</taxon>
        <taxon>Actinomycetes</taxon>
        <taxon>Micrococcales</taxon>
        <taxon>Microbacteriaceae</taxon>
        <taxon>Microbacterium</taxon>
    </lineage>
</organism>
<dbReference type="RefSeq" id="WP_344093501.1">
    <property type="nucleotide sequence ID" value="NZ_BAAAOG010000002.1"/>
</dbReference>
<evidence type="ECO:0000313" key="2">
    <source>
        <dbReference type="EMBL" id="GAA1956002.1"/>
    </source>
</evidence>
<accession>A0ABN2QPY3</accession>
<keyword evidence="1" id="KW-1133">Transmembrane helix</keyword>
<keyword evidence="1" id="KW-0472">Membrane</keyword>
<gene>
    <name evidence="2" type="ORF">GCM10009776_17650</name>
</gene>
<reference evidence="2 3" key="1">
    <citation type="journal article" date="2019" name="Int. J. Syst. Evol. Microbiol.">
        <title>The Global Catalogue of Microorganisms (GCM) 10K type strain sequencing project: providing services to taxonomists for standard genome sequencing and annotation.</title>
        <authorList>
            <consortium name="The Broad Institute Genomics Platform"/>
            <consortium name="The Broad Institute Genome Sequencing Center for Infectious Disease"/>
            <person name="Wu L."/>
            <person name="Ma J."/>
        </authorList>
    </citation>
    <scope>NUCLEOTIDE SEQUENCE [LARGE SCALE GENOMIC DNA]</scope>
    <source>
        <strain evidence="2 3">JCM 14901</strain>
    </source>
</reference>
<feature type="transmembrane region" description="Helical" evidence="1">
    <location>
        <begin position="48"/>
        <end position="67"/>
    </location>
</feature>
<comment type="caution">
    <text evidence="2">The sequence shown here is derived from an EMBL/GenBank/DDBJ whole genome shotgun (WGS) entry which is preliminary data.</text>
</comment>
<dbReference type="Proteomes" id="UP001499933">
    <property type="component" value="Unassembled WGS sequence"/>
</dbReference>
<proteinExistence type="predicted"/>
<dbReference type="EMBL" id="BAAAOG010000002">
    <property type="protein sequence ID" value="GAA1956002.1"/>
    <property type="molecule type" value="Genomic_DNA"/>
</dbReference>
<evidence type="ECO:0000313" key="3">
    <source>
        <dbReference type="Proteomes" id="UP001499933"/>
    </source>
</evidence>
<keyword evidence="3" id="KW-1185">Reference proteome</keyword>
<feature type="transmembrane region" description="Helical" evidence="1">
    <location>
        <begin position="88"/>
        <end position="108"/>
    </location>
</feature>
<feature type="transmembrane region" description="Helical" evidence="1">
    <location>
        <begin position="159"/>
        <end position="180"/>
    </location>
</feature>
<sequence>MTMPLVERRRAARHRRALGYWGVMLSLYLSLWLGTMLVPPRWLHMSMLFAHLASIIVGLGAAVFLEFNGLLWMIGRRTLADLRHTERSVSALAWIGILGLFASGAFLQPNLQAPLTEIKMLAVLVVAMNGVAMTRLTADLARLPSQMPFRSVPPRVRLWCVWSALVSQAGWWTAVVIGMLNTASH</sequence>
<name>A0ABN2QPY3_9MICO</name>
<feature type="transmembrane region" description="Helical" evidence="1">
    <location>
        <begin position="20"/>
        <end position="42"/>
    </location>
</feature>
<protein>
    <submittedName>
        <fullName evidence="2">Uncharacterized protein</fullName>
    </submittedName>
</protein>
<keyword evidence="1" id="KW-0812">Transmembrane</keyword>
<evidence type="ECO:0000256" key="1">
    <source>
        <dbReference type="SAM" id="Phobius"/>
    </source>
</evidence>